<dbReference type="Pfam" id="PF01390">
    <property type="entry name" value="SEA"/>
    <property type="match status" value="2"/>
</dbReference>
<feature type="region of interest" description="Disordered" evidence="1">
    <location>
        <begin position="716"/>
        <end position="744"/>
    </location>
</feature>
<reference evidence="4" key="3">
    <citation type="submission" date="2025-09" db="UniProtKB">
        <authorList>
            <consortium name="Ensembl"/>
        </authorList>
    </citation>
    <scope>IDENTIFICATION</scope>
</reference>
<feature type="domain" description="SEA" evidence="3">
    <location>
        <begin position="1256"/>
        <end position="1370"/>
    </location>
</feature>
<dbReference type="OrthoDB" id="10070537at2759"/>
<dbReference type="SMART" id="SM00200">
    <property type="entry name" value="SEA"/>
    <property type="match status" value="2"/>
</dbReference>
<gene>
    <name evidence="4" type="primary">LOC114584599</name>
</gene>
<protein>
    <submittedName>
        <fullName evidence="4">Mucin-17-like</fullName>
    </submittedName>
</protein>
<feature type="region of interest" description="Disordered" evidence="1">
    <location>
        <begin position="398"/>
        <end position="452"/>
    </location>
</feature>
<proteinExistence type="predicted"/>
<dbReference type="Ensembl" id="ENSPMRT00000024637.1">
    <property type="protein sequence ID" value="ENSPMRP00000023200.1"/>
    <property type="gene ID" value="ENSPMRG00000015062.1"/>
</dbReference>
<dbReference type="InterPro" id="IPR036364">
    <property type="entry name" value="SEA_dom_sf"/>
</dbReference>
<feature type="compositionally biased region" description="Low complexity" evidence="1">
    <location>
        <begin position="406"/>
        <end position="416"/>
    </location>
</feature>
<reference evidence="4 5" key="1">
    <citation type="journal article" date="2019" name="Proc. Natl. Acad. Sci. U.S.A.">
        <title>Regulatory changes in pterin and carotenoid genes underlie balanced color polymorphisms in the wall lizard.</title>
        <authorList>
            <person name="Andrade P."/>
            <person name="Pinho C."/>
            <person name="Perez I de Lanuza G."/>
            <person name="Afonso S."/>
            <person name="Brejcha J."/>
            <person name="Rubin C.J."/>
            <person name="Wallerman O."/>
            <person name="Pereira P."/>
            <person name="Sabatino S.J."/>
            <person name="Bellati A."/>
            <person name="Pellitteri-Rosa D."/>
            <person name="Bosakova Z."/>
            <person name="Bunikis I."/>
            <person name="Carretero M.A."/>
            <person name="Feiner N."/>
            <person name="Marsik P."/>
            <person name="Pauperio F."/>
            <person name="Salvi D."/>
            <person name="Soler L."/>
            <person name="While G.M."/>
            <person name="Uller T."/>
            <person name="Font E."/>
            <person name="Andersson L."/>
            <person name="Carneiro M."/>
        </authorList>
    </citation>
    <scope>NUCLEOTIDE SEQUENCE</scope>
</reference>
<dbReference type="PROSITE" id="PS50024">
    <property type="entry name" value="SEA"/>
    <property type="match status" value="2"/>
</dbReference>
<dbReference type="OMA" id="ISCPASI"/>
<evidence type="ECO:0000256" key="1">
    <source>
        <dbReference type="SAM" id="MobiDB-lite"/>
    </source>
</evidence>
<dbReference type="RefSeq" id="XP_028562423.1">
    <property type="nucleotide sequence ID" value="XM_028706590.1"/>
</dbReference>
<feature type="domain" description="SEA" evidence="3">
    <location>
        <begin position="1481"/>
        <end position="1593"/>
    </location>
</feature>
<dbReference type="GeneID" id="114584599"/>
<keyword evidence="5" id="KW-1185">Reference proteome</keyword>
<name>A0A670JGL7_PODMU</name>
<accession>A0A670JGL7</accession>
<sequence>MMGFFMISRTTGPPGGKLAPSGSSSKPRRTSSCFNLGLATTAQRQTWQTVLSIIPLLFASTAAYNESYLAATYQTPPGTKPGSSDSLPFQNVTDGQQLTRQDLQDWSDSGQPRFPATGRDLYTANLSASTAGTVDWSFVANTQWDSSTVSGNMELNFSEQGPLSVDSTVLKMDENSSNVLDLATSLVPDSTSISLKLASKGIEQLEITTAPLSLISQAVGTEKMETAYTIRVTPTLSPILPLLDMSSSLPLDPNITHQSAPAFQNTAAATDQPTAADTVVLTSRNPIALEHITRDVQGLHETLLSSTEMVYKTSISRIMSEYAGTATSTHSDFLSEQYRKKEGSYLTSVGYETLHTTHQDSMTSSVGTTSPGITNIRMKFLHPSSGHASHISLASTLHTPANTLPGSSSQSSGASSHKADSEPNIVSNGQKLDTTESLSRGPPAAVPVTLSQSSLRPSLSHSNEALPAVTLHAFTTLAGSTGSRKSRGFPTPQQLELLSTGFSPHRPIPMTTESPFVSSLSAATDGAHVNPENYTEVPLNSVFPYWEGKGTIPPVHSLPSTAALTRSSSQPTMTESTMNRSPWSKARNPTLPVSHSLTAESSADVAHGSVNKVALETTTHIPHSSADGEAAFSLSLATMSLSLGTHAETGLSVGSQSSRMKEQVTSLPPSLSTTEEDSLATVGVISTSAGKEARLEFKEEPSPVPQELIGFNEASTHGTISNSKSGMTNFDISSPPWQASSSSLGTLHAGEAETGYNVGPLEGVTNTASYREQMTEPHKITAAAQLMPMFSTEVPLMASGSTPTEDLVFSLTSAESPVQLTDEHYALPRRRSGSMPTPSPISTSLATSRVVLKSKEPSELGPLTVSSATKMANDSIVHTFTARSDTMRLSSPYLETAEATLPNRDVSDGTVHVDLSTGDATTRSAAEFLSVTSQGWKLALPMSSHATASHGNITESGRFLVIPARGSVSTSAISMGSSRSSVPESILKINDEATEGPMSRWKEQGTPTNTMLPVASSAEAWTHDLKAITSSQTAANTIDTTTLLPTRASEVDFNVSAVATTLGTILGYKITDAFTAAVTQVVSTMALHVGSSGYESSTASQGPAYLSLPETTSTQAVPVSSVTTDPLTSPRILPGELSRAACRNAPCTVSTIPASFTPSQGASTQIPTTTQALMTRKLLVTLLGSTDAMKNGASAVLGTKETSPEYLISTTTQMVSGNQDSNTPKQPVSKFEAPALSQFTRKESFTWRTSTPPVLAVYNLPLQFRLIGIDYDESLQNKSSQSYKTLEKEVKLTLNKMLSTYETFLQANILRFLNGSVIAEAVAVFQAGGPVPTPSDIIRTIVTEVERREMDTFFGWRVDLKSLQSKGFSLKNLEPEKLAVSFTVLGLGSSAWHDELDGMMNLEHMEKLRRKVFLLLGTRYTVQNISLNQVGYSQGGVSINGDVYIDTSAHVDIDWALKALMGLRNYSVDLTSLSINGSRLSLQVFPVSFLVTNRIFNERMMDRSSVEHQNIAKDISDVLTHILGKYKNLLQVAIRDITGGSLICHGDVIFQHPAPTSKDVLQTLALSVGPKDYLDSSDLQVDPFSFTVAGDGLEPPVIHRGVPGYVVAIIVLCVLAIVALPILALLRKVRGRRDKIIINRWRDHEACVETFELDNPGFYPTPDEVYSRLSEHMEK</sequence>
<evidence type="ECO:0000313" key="4">
    <source>
        <dbReference type="Ensembl" id="ENSPMRP00000023200.1"/>
    </source>
</evidence>
<feature type="region of interest" description="Disordered" evidence="1">
    <location>
        <begin position="565"/>
        <end position="591"/>
    </location>
</feature>
<feature type="compositionally biased region" description="Polar residues" evidence="1">
    <location>
        <begin position="716"/>
        <end position="732"/>
    </location>
</feature>
<keyword evidence="2" id="KW-0472">Membrane</keyword>
<dbReference type="KEGG" id="pmua:114584599"/>
<evidence type="ECO:0000256" key="2">
    <source>
        <dbReference type="SAM" id="Phobius"/>
    </source>
</evidence>
<organism evidence="4 5">
    <name type="scientific">Podarcis muralis</name>
    <name type="common">Wall lizard</name>
    <name type="synonym">Lacerta muralis</name>
    <dbReference type="NCBI Taxonomy" id="64176"/>
    <lineage>
        <taxon>Eukaryota</taxon>
        <taxon>Metazoa</taxon>
        <taxon>Chordata</taxon>
        <taxon>Craniata</taxon>
        <taxon>Vertebrata</taxon>
        <taxon>Euteleostomi</taxon>
        <taxon>Lepidosauria</taxon>
        <taxon>Squamata</taxon>
        <taxon>Bifurcata</taxon>
        <taxon>Unidentata</taxon>
        <taxon>Episquamata</taxon>
        <taxon>Laterata</taxon>
        <taxon>Lacertibaenia</taxon>
        <taxon>Lacertidae</taxon>
        <taxon>Podarcis</taxon>
    </lineage>
</organism>
<evidence type="ECO:0000259" key="3">
    <source>
        <dbReference type="PROSITE" id="PS50024"/>
    </source>
</evidence>
<feature type="compositionally biased region" description="Polar residues" evidence="1">
    <location>
        <begin position="424"/>
        <end position="438"/>
    </location>
</feature>
<feature type="compositionally biased region" description="Polar residues" evidence="1">
    <location>
        <begin position="565"/>
        <end position="582"/>
    </location>
</feature>
<dbReference type="RefSeq" id="XP_028562424.1">
    <property type="nucleotide sequence ID" value="XM_028706591.1"/>
</dbReference>
<dbReference type="InterPro" id="IPR000082">
    <property type="entry name" value="SEA_dom"/>
</dbReference>
<keyword evidence="2" id="KW-1133">Transmembrane helix</keyword>
<dbReference type="GeneTree" id="ENSGT00530000069184"/>
<keyword evidence="2" id="KW-0812">Transmembrane</keyword>
<feature type="region of interest" description="Disordered" evidence="1">
    <location>
        <begin position="9"/>
        <end position="30"/>
    </location>
</feature>
<reference evidence="4" key="2">
    <citation type="submission" date="2025-08" db="UniProtKB">
        <authorList>
            <consortium name="Ensembl"/>
        </authorList>
    </citation>
    <scope>IDENTIFICATION</scope>
</reference>
<dbReference type="Gene3D" id="3.30.70.960">
    <property type="entry name" value="SEA domain"/>
    <property type="match status" value="1"/>
</dbReference>
<feature type="transmembrane region" description="Helical" evidence="2">
    <location>
        <begin position="1605"/>
        <end position="1626"/>
    </location>
</feature>
<dbReference type="SUPFAM" id="SSF82671">
    <property type="entry name" value="SEA domain"/>
    <property type="match status" value="2"/>
</dbReference>
<evidence type="ECO:0000313" key="5">
    <source>
        <dbReference type="Proteomes" id="UP000472272"/>
    </source>
</evidence>
<dbReference type="Proteomes" id="UP000472272">
    <property type="component" value="Chromosome 14"/>
</dbReference>
<feature type="compositionally biased region" description="Low complexity" evidence="1">
    <location>
        <begin position="733"/>
        <end position="743"/>
    </location>
</feature>